<organism evidence="2 3">
    <name type="scientific">Lachnellula suecica</name>
    <dbReference type="NCBI Taxonomy" id="602035"/>
    <lineage>
        <taxon>Eukaryota</taxon>
        <taxon>Fungi</taxon>
        <taxon>Dikarya</taxon>
        <taxon>Ascomycota</taxon>
        <taxon>Pezizomycotina</taxon>
        <taxon>Leotiomycetes</taxon>
        <taxon>Helotiales</taxon>
        <taxon>Lachnaceae</taxon>
        <taxon>Lachnellula</taxon>
    </lineage>
</organism>
<evidence type="ECO:0000313" key="2">
    <source>
        <dbReference type="EMBL" id="TVY80936.1"/>
    </source>
</evidence>
<proteinExistence type="predicted"/>
<name>A0A8T9C6B7_9HELO</name>
<protein>
    <submittedName>
        <fullName evidence="2">Uncharacterized protein</fullName>
    </submittedName>
</protein>
<feature type="compositionally biased region" description="Polar residues" evidence="1">
    <location>
        <begin position="446"/>
        <end position="461"/>
    </location>
</feature>
<dbReference type="OrthoDB" id="3558422at2759"/>
<gene>
    <name evidence="2" type="ORF">LSUE1_G004523</name>
</gene>
<keyword evidence="3" id="KW-1185">Reference proteome</keyword>
<evidence type="ECO:0000256" key="1">
    <source>
        <dbReference type="SAM" id="MobiDB-lite"/>
    </source>
</evidence>
<sequence>MEIPYDSSNPIALKSHEEILIGVLSKLSPADVTKSKELKTCFRKFFGRGTTEDYLQLFPPHRAVLPDLHHQNVLSSLRIVLPKLPSNPVHSIPLNSPSSCGTSEDASLSAAAVSVFSPNTPVSKALSPCSSSNLIPPITTSPCANALTSIAQPQPTADASLLDSGNPAVKYFREKSIHTDRINRLNRLIQSFASAKALPLQSYENLWSSKGTIFAGFEQGLSRTCRLRRGRQKIEEGKIELGCAGRFCLMFSVHDVAHYSQTTTRKDLGLSVGRKRMTAALEKFVKANKISKEDFHEDKRRSRNFFEWVFLAGPGFLLEMGPDAGCWEKNTNTKDVQLVLEFMEAHLPIQYQRAKSLNGVGARAIVVGLLAYGWNFGEVKSSPTPFLKAVRKHLDENLEVPSTKDHTKRKRVEEHHTSDQSPFAFDSQTTETCPLPGDTGIENQRPRSCSPITTSSNTPSEVTFNDVGQSTMPNDSAINILADVTTSNAAGNIGNGSIAQYMTDQQIGILRPTPSTDLWLESNFNCAKNLDASDPGSGEVASMDTSRLSSALNSNSTQDMPVVDASMLNSLGKARCLPSSLELDSSQELTVDPNMLMIDTSMLSSLGKARCLPNVQDSEANQEGMFMMNPNMMSNLSATRMVPQFLGVGTGNVFLAQKDSSNGLGGMGQLQNGTSTHPGIMV</sequence>
<evidence type="ECO:0000313" key="3">
    <source>
        <dbReference type="Proteomes" id="UP000469558"/>
    </source>
</evidence>
<accession>A0A8T9C6B7</accession>
<dbReference type="AlphaFoldDB" id="A0A8T9C6B7"/>
<reference evidence="2 3" key="1">
    <citation type="submission" date="2018-05" db="EMBL/GenBank/DDBJ databases">
        <title>Genome sequencing and assembly of the regulated plant pathogen Lachnellula willkommii and related sister species for the development of diagnostic species identification markers.</title>
        <authorList>
            <person name="Giroux E."/>
            <person name="Bilodeau G."/>
        </authorList>
    </citation>
    <scope>NUCLEOTIDE SEQUENCE [LARGE SCALE GENOMIC DNA]</scope>
    <source>
        <strain evidence="2 3">CBS 268.59</strain>
    </source>
</reference>
<feature type="region of interest" description="Disordered" evidence="1">
    <location>
        <begin position="399"/>
        <end position="461"/>
    </location>
</feature>
<dbReference type="Proteomes" id="UP000469558">
    <property type="component" value="Unassembled WGS sequence"/>
</dbReference>
<comment type="caution">
    <text evidence="2">The sequence shown here is derived from an EMBL/GenBank/DDBJ whole genome shotgun (WGS) entry which is preliminary data.</text>
</comment>
<dbReference type="EMBL" id="QGMK01000580">
    <property type="protein sequence ID" value="TVY80936.1"/>
    <property type="molecule type" value="Genomic_DNA"/>
</dbReference>